<name>A0A8J3B237_9BURK</name>
<evidence type="ECO:0000313" key="10">
    <source>
        <dbReference type="EMBL" id="GGI55182.1"/>
    </source>
</evidence>
<dbReference type="RefSeq" id="WP_188421978.1">
    <property type="nucleotide sequence ID" value="NZ_BMDP01000003.1"/>
</dbReference>
<feature type="domain" description="Multidrug resistance protein MdtA-like C-terminal permuted SH3" evidence="9">
    <location>
        <begin position="329"/>
        <end position="387"/>
    </location>
</feature>
<evidence type="ECO:0000259" key="7">
    <source>
        <dbReference type="Pfam" id="PF25917"/>
    </source>
</evidence>
<evidence type="ECO:0000256" key="4">
    <source>
        <dbReference type="SAM" id="MobiDB-lite"/>
    </source>
</evidence>
<reference evidence="10" key="1">
    <citation type="journal article" date="2014" name="Int. J. Syst. Evol. Microbiol.">
        <title>Complete genome sequence of Corynebacterium casei LMG S-19264T (=DSM 44701T), isolated from a smear-ripened cheese.</title>
        <authorList>
            <consortium name="US DOE Joint Genome Institute (JGI-PGF)"/>
            <person name="Walter F."/>
            <person name="Albersmeier A."/>
            <person name="Kalinowski J."/>
            <person name="Ruckert C."/>
        </authorList>
    </citation>
    <scope>NUCLEOTIDE SEQUENCE</scope>
    <source>
        <strain evidence="10">CCM 7664</strain>
    </source>
</reference>
<dbReference type="Proteomes" id="UP000627205">
    <property type="component" value="Unassembled WGS sequence"/>
</dbReference>
<protein>
    <submittedName>
        <fullName evidence="10">Secretion protein HlyD</fullName>
    </submittedName>
</protein>
<gene>
    <name evidence="10" type="ORF">GCM10011430_23560</name>
</gene>
<dbReference type="PANTHER" id="PTHR30469">
    <property type="entry name" value="MULTIDRUG RESISTANCE PROTEIN MDTA"/>
    <property type="match status" value="1"/>
</dbReference>
<dbReference type="EMBL" id="BMDP01000003">
    <property type="protein sequence ID" value="GGI55182.1"/>
    <property type="molecule type" value="Genomic_DNA"/>
</dbReference>
<dbReference type="InterPro" id="IPR058624">
    <property type="entry name" value="MdtA-like_HH"/>
</dbReference>
<evidence type="ECO:0000259" key="6">
    <source>
        <dbReference type="Pfam" id="PF25876"/>
    </source>
</evidence>
<feature type="region of interest" description="Disordered" evidence="4">
    <location>
        <begin position="394"/>
        <end position="427"/>
    </location>
</feature>
<comment type="subcellular location">
    <subcellularLocation>
        <location evidence="1">Cell envelope</location>
    </subcellularLocation>
</comment>
<dbReference type="GO" id="GO:0015562">
    <property type="term" value="F:efflux transmembrane transporter activity"/>
    <property type="evidence" value="ECO:0007669"/>
    <property type="project" value="TreeGrafter"/>
</dbReference>
<evidence type="ECO:0000259" key="9">
    <source>
        <dbReference type="Pfam" id="PF25967"/>
    </source>
</evidence>
<keyword evidence="5" id="KW-0812">Transmembrane</keyword>
<evidence type="ECO:0000256" key="1">
    <source>
        <dbReference type="ARBA" id="ARBA00004196"/>
    </source>
</evidence>
<comment type="caution">
    <text evidence="10">The sequence shown here is derived from an EMBL/GenBank/DDBJ whole genome shotgun (WGS) entry which is preliminary data.</text>
</comment>
<feature type="domain" description="CusB-like beta-barrel" evidence="8">
    <location>
        <begin position="250"/>
        <end position="321"/>
    </location>
</feature>
<dbReference type="InterPro" id="IPR058792">
    <property type="entry name" value="Beta-barrel_RND_2"/>
</dbReference>
<evidence type="ECO:0000256" key="3">
    <source>
        <dbReference type="ARBA" id="ARBA00022448"/>
    </source>
</evidence>
<organism evidence="10 11">
    <name type="scientific">Oxalicibacterium solurbis</name>
    <dbReference type="NCBI Taxonomy" id="69280"/>
    <lineage>
        <taxon>Bacteria</taxon>
        <taxon>Pseudomonadati</taxon>
        <taxon>Pseudomonadota</taxon>
        <taxon>Betaproteobacteria</taxon>
        <taxon>Burkholderiales</taxon>
        <taxon>Oxalobacteraceae</taxon>
        <taxon>Oxalicibacterium</taxon>
    </lineage>
</organism>
<dbReference type="Pfam" id="PF25876">
    <property type="entry name" value="HH_MFP_RND"/>
    <property type="match status" value="1"/>
</dbReference>
<comment type="similarity">
    <text evidence="2">Belongs to the membrane fusion protein (MFP) (TC 8.A.1) family.</text>
</comment>
<dbReference type="Pfam" id="PF25917">
    <property type="entry name" value="BSH_RND"/>
    <property type="match status" value="1"/>
</dbReference>
<dbReference type="Gene3D" id="2.40.30.170">
    <property type="match status" value="1"/>
</dbReference>
<feature type="transmembrane region" description="Helical" evidence="5">
    <location>
        <begin position="35"/>
        <end position="56"/>
    </location>
</feature>
<dbReference type="PANTHER" id="PTHR30469:SF37">
    <property type="entry name" value="RAGD PROTEIN"/>
    <property type="match status" value="1"/>
</dbReference>
<evidence type="ECO:0000256" key="2">
    <source>
        <dbReference type="ARBA" id="ARBA00009477"/>
    </source>
</evidence>
<reference evidence="10" key="2">
    <citation type="submission" date="2020-09" db="EMBL/GenBank/DDBJ databases">
        <authorList>
            <person name="Sun Q."/>
            <person name="Sedlacek I."/>
        </authorList>
    </citation>
    <scope>NUCLEOTIDE SEQUENCE</scope>
    <source>
        <strain evidence="10">CCM 7664</strain>
    </source>
</reference>
<dbReference type="Pfam" id="PF25967">
    <property type="entry name" value="RND-MFP_C"/>
    <property type="match status" value="1"/>
</dbReference>
<sequence length="427" mass="45528">MTHDRHSSIGIHGLHEHEAARGFKRILLLKRMQRVALAILGVLLVGGLIVMGLRFAKGSALAETSREQQMRYVSVISPKSSAQDNLLRLPGTLQGSIEAPIYARTSGYVSGWYKDIGDQVKKGDLLAQIDAPEVVQQLNEAKAAQVQATTNLQLAKSTFERWDALRKRDAVSQQELDEKRNALAVAQAAETSAKATVQRLQDQVGFSRIVAPFSGVITRRNVDIGNLVDAGGGSLVLFTMAKSDTLRVYVYVPQSYAPQIKTGNKAEVTLRELPGRSFTGTIARTAGAIDPLTRTMQIEIRLPNPDGVLLPGAYAQVAIKATGATSQTALTVPSNTLLFRPEGIRVAIVGADGKVHLQPVTISRELGTTVELGSGVTTQDRLIVNPADSLNEGDVVSVAASEDASPVKDAGKGAADKKAPGSKEKAS</sequence>
<evidence type="ECO:0000259" key="8">
    <source>
        <dbReference type="Pfam" id="PF25954"/>
    </source>
</evidence>
<keyword evidence="5" id="KW-0472">Membrane</keyword>
<dbReference type="Gene3D" id="2.40.50.100">
    <property type="match status" value="1"/>
</dbReference>
<evidence type="ECO:0000313" key="11">
    <source>
        <dbReference type="Proteomes" id="UP000627205"/>
    </source>
</evidence>
<proteinExistence type="inferred from homology"/>
<feature type="compositionally biased region" description="Basic and acidic residues" evidence="4">
    <location>
        <begin position="405"/>
        <end position="427"/>
    </location>
</feature>
<dbReference type="SUPFAM" id="SSF111369">
    <property type="entry name" value="HlyD-like secretion proteins"/>
    <property type="match status" value="1"/>
</dbReference>
<dbReference type="Pfam" id="PF25954">
    <property type="entry name" value="Beta-barrel_RND_2"/>
    <property type="match status" value="1"/>
</dbReference>
<dbReference type="InterPro" id="IPR058625">
    <property type="entry name" value="MdtA-like_BSH"/>
</dbReference>
<feature type="domain" description="Multidrug resistance protein MdtA-like alpha-helical hairpin" evidence="6">
    <location>
        <begin position="137"/>
        <end position="199"/>
    </location>
</feature>
<feature type="domain" description="Multidrug resistance protein MdtA-like barrel-sandwich hybrid" evidence="7">
    <location>
        <begin position="101"/>
        <end position="232"/>
    </location>
</feature>
<dbReference type="FunFam" id="2.40.30.170:FF:000010">
    <property type="entry name" value="Efflux RND transporter periplasmic adaptor subunit"/>
    <property type="match status" value="1"/>
</dbReference>
<keyword evidence="11" id="KW-1185">Reference proteome</keyword>
<dbReference type="Gene3D" id="1.10.287.470">
    <property type="entry name" value="Helix hairpin bin"/>
    <property type="match status" value="1"/>
</dbReference>
<dbReference type="InterPro" id="IPR058627">
    <property type="entry name" value="MdtA-like_C"/>
</dbReference>
<evidence type="ECO:0000256" key="5">
    <source>
        <dbReference type="SAM" id="Phobius"/>
    </source>
</evidence>
<dbReference type="AlphaFoldDB" id="A0A8J3B237"/>
<dbReference type="NCBIfam" id="TIGR01730">
    <property type="entry name" value="RND_mfp"/>
    <property type="match status" value="1"/>
</dbReference>
<dbReference type="GO" id="GO:1990281">
    <property type="term" value="C:efflux pump complex"/>
    <property type="evidence" value="ECO:0007669"/>
    <property type="project" value="TreeGrafter"/>
</dbReference>
<keyword evidence="3" id="KW-0813">Transport</keyword>
<dbReference type="InterPro" id="IPR006143">
    <property type="entry name" value="RND_pump_MFP"/>
</dbReference>
<dbReference type="Gene3D" id="2.40.420.20">
    <property type="match status" value="1"/>
</dbReference>
<accession>A0A8J3B237</accession>
<keyword evidence="5" id="KW-1133">Transmembrane helix</keyword>